<keyword evidence="2" id="KW-0238">DNA-binding</keyword>
<evidence type="ECO:0000313" key="3">
    <source>
        <dbReference type="Proteomes" id="UP001558535"/>
    </source>
</evidence>
<dbReference type="InterPro" id="IPR038488">
    <property type="entry name" value="Integrase_DNA-bd_sf"/>
</dbReference>
<evidence type="ECO:0000313" key="2">
    <source>
        <dbReference type="EMBL" id="MEX3753904.1"/>
    </source>
</evidence>
<evidence type="ECO:0000259" key="1">
    <source>
        <dbReference type="Pfam" id="PF13356"/>
    </source>
</evidence>
<reference evidence="2 3" key="1">
    <citation type="submission" date="2024-07" db="EMBL/GenBank/DDBJ databases">
        <title>A survey of Mimosa microsymbionts across Brazilian biomes reveals a high diversity of Paraburkholderia nodulating endemic species, but also that Cupriavidus is common as a symbiont of widespread species.</title>
        <authorList>
            <person name="Rouws L."/>
            <person name="Barauna A."/>
            <person name="Beukes C."/>
            <person name="Rouws J.R.C."/>
            <person name="De Faria S.M."/>
            <person name="Gross E."/>
            <person name="Bueno Dos Reis Junior F."/>
            <person name="Simon M.F."/>
            <person name="Maluk M."/>
            <person name="Odee D.W."/>
            <person name="Kenicer G."/>
            <person name="Young J.P.W."/>
            <person name="Reis V.M."/>
            <person name="Zilli J."/>
            <person name="James E.K."/>
        </authorList>
    </citation>
    <scope>NUCLEOTIDE SEQUENCE [LARGE SCALE GENOMIC DNA]</scope>
    <source>
        <strain evidence="2 3">BR14375</strain>
    </source>
</reference>
<sequence length="100" mass="10831">MGTISSSGVSRCSSRNPVRSWSYGVFCSLQISYVPPGVDSFCAAKARERPSLLADGNGLALRARPTSTKTWLLLYRRPATGKENFLSLGMSRPVAQNSPH</sequence>
<dbReference type="RefSeq" id="WP_368610016.1">
    <property type="nucleotide sequence ID" value="NZ_JBFPKE010000019.1"/>
</dbReference>
<dbReference type="Proteomes" id="UP001558535">
    <property type="component" value="Unassembled WGS sequence"/>
</dbReference>
<gene>
    <name evidence="2" type="ORF">AB3X84_28400</name>
</gene>
<protein>
    <submittedName>
        <fullName evidence="2">Arm DNA-binding domain-containing protein</fullName>
    </submittedName>
</protein>
<dbReference type="Pfam" id="PF13356">
    <property type="entry name" value="Arm-DNA-bind_3"/>
    <property type="match status" value="1"/>
</dbReference>
<dbReference type="Gene3D" id="3.30.160.390">
    <property type="entry name" value="Integrase, DNA-binding domain"/>
    <property type="match status" value="1"/>
</dbReference>
<name>A0ABV3WL11_9BURK</name>
<keyword evidence="3" id="KW-1185">Reference proteome</keyword>
<dbReference type="GO" id="GO:0003677">
    <property type="term" value="F:DNA binding"/>
    <property type="evidence" value="ECO:0007669"/>
    <property type="project" value="UniProtKB-KW"/>
</dbReference>
<accession>A0ABV3WL11</accession>
<feature type="domain" description="Integrase DNA-binding" evidence="1">
    <location>
        <begin position="42"/>
        <end position="90"/>
    </location>
</feature>
<comment type="caution">
    <text evidence="2">The sequence shown here is derived from an EMBL/GenBank/DDBJ whole genome shotgun (WGS) entry which is preliminary data.</text>
</comment>
<proteinExistence type="predicted"/>
<organism evidence="2 3">
    <name type="scientific">Paraburkholderia phenoliruptrix</name>
    <dbReference type="NCBI Taxonomy" id="252970"/>
    <lineage>
        <taxon>Bacteria</taxon>
        <taxon>Pseudomonadati</taxon>
        <taxon>Pseudomonadota</taxon>
        <taxon>Betaproteobacteria</taxon>
        <taxon>Burkholderiales</taxon>
        <taxon>Burkholderiaceae</taxon>
        <taxon>Paraburkholderia</taxon>
    </lineage>
</organism>
<dbReference type="InterPro" id="IPR025166">
    <property type="entry name" value="Integrase_DNA_bind_dom"/>
</dbReference>
<dbReference type="EMBL" id="JBFPKE010000019">
    <property type="protein sequence ID" value="MEX3753904.1"/>
    <property type="molecule type" value="Genomic_DNA"/>
</dbReference>